<sequence length="260" mass="29718">KEAKDLMWAATRSFLEDGYNNNKNQINVTNAEAYQWLKQIPPELWCKFKMSDKPKCDMLSNTLSESFNNYIKEAREEPILSLLEMLRRQFMCRFQKKRGWIAKYNGNICHRIQSKLDQIKKNTLNFEAIFAGAGTWEILSDVRKVEVLKEEIVMLPPFKRLPGRPKKLRKKGTDEINIGGRVTKRGSTMTCSKCERSIGHTDTGRGRGTTTDVVGGRKVAAGASRETKTAIDSAATGRGRGRGRGRGERASFWHWKLEWD</sequence>
<dbReference type="PANTHER" id="PTHR31973">
    <property type="entry name" value="POLYPROTEIN, PUTATIVE-RELATED"/>
    <property type="match status" value="1"/>
</dbReference>
<reference evidence="1" key="1">
    <citation type="submission" date="2020-06" db="EMBL/GenBank/DDBJ databases">
        <authorList>
            <person name="Li T."/>
            <person name="Hu X."/>
            <person name="Zhang T."/>
            <person name="Song X."/>
            <person name="Zhang H."/>
            <person name="Dai N."/>
            <person name="Sheng W."/>
            <person name="Hou X."/>
            <person name="Wei L."/>
        </authorList>
    </citation>
    <scope>NUCLEOTIDE SEQUENCE</scope>
    <source>
        <strain evidence="1">G01</strain>
        <tissue evidence="1">Leaf</tissue>
    </source>
</reference>
<comment type="caution">
    <text evidence="1">The sequence shown here is derived from an EMBL/GenBank/DDBJ whole genome shotgun (WGS) entry which is preliminary data.</text>
</comment>
<reference evidence="1" key="2">
    <citation type="journal article" date="2024" name="Plant">
        <title>Genomic evolution and insights into agronomic trait innovations of Sesamum species.</title>
        <authorList>
            <person name="Miao H."/>
            <person name="Wang L."/>
            <person name="Qu L."/>
            <person name="Liu H."/>
            <person name="Sun Y."/>
            <person name="Le M."/>
            <person name="Wang Q."/>
            <person name="Wei S."/>
            <person name="Zheng Y."/>
            <person name="Lin W."/>
            <person name="Duan Y."/>
            <person name="Cao H."/>
            <person name="Xiong S."/>
            <person name="Wang X."/>
            <person name="Wei L."/>
            <person name="Li C."/>
            <person name="Ma Q."/>
            <person name="Ju M."/>
            <person name="Zhao R."/>
            <person name="Li G."/>
            <person name="Mu C."/>
            <person name="Tian Q."/>
            <person name="Mei H."/>
            <person name="Zhang T."/>
            <person name="Gao T."/>
            <person name="Zhang H."/>
        </authorList>
    </citation>
    <scope>NUCLEOTIDE SEQUENCE</scope>
    <source>
        <strain evidence="1">G01</strain>
    </source>
</reference>
<evidence type="ECO:0008006" key="2">
    <source>
        <dbReference type="Google" id="ProtNLM"/>
    </source>
</evidence>
<evidence type="ECO:0000313" key="1">
    <source>
        <dbReference type="EMBL" id="KAL0354272.1"/>
    </source>
</evidence>
<accession>A0AAW2PDI1</accession>
<dbReference type="EMBL" id="JACGWK010000005">
    <property type="protein sequence ID" value="KAL0354272.1"/>
    <property type="molecule type" value="Genomic_DNA"/>
</dbReference>
<organism evidence="1">
    <name type="scientific">Sesamum angustifolium</name>
    <dbReference type="NCBI Taxonomy" id="2727405"/>
    <lineage>
        <taxon>Eukaryota</taxon>
        <taxon>Viridiplantae</taxon>
        <taxon>Streptophyta</taxon>
        <taxon>Embryophyta</taxon>
        <taxon>Tracheophyta</taxon>
        <taxon>Spermatophyta</taxon>
        <taxon>Magnoliopsida</taxon>
        <taxon>eudicotyledons</taxon>
        <taxon>Gunneridae</taxon>
        <taxon>Pentapetalae</taxon>
        <taxon>asterids</taxon>
        <taxon>lamiids</taxon>
        <taxon>Lamiales</taxon>
        <taxon>Pedaliaceae</taxon>
        <taxon>Sesamum</taxon>
    </lineage>
</organism>
<proteinExistence type="predicted"/>
<dbReference type="AlphaFoldDB" id="A0AAW2PDI1"/>
<name>A0AAW2PDI1_9LAMI</name>
<gene>
    <name evidence="1" type="ORF">Sangu_1008500</name>
</gene>
<feature type="non-terminal residue" evidence="1">
    <location>
        <position position="1"/>
    </location>
</feature>
<dbReference type="PANTHER" id="PTHR31973:SF187">
    <property type="entry name" value="MUTATOR TRANSPOSASE MUDRA PROTEIN"/>
    <property type="match status" value="1"/>
</dbReference>
<protein>
    <recommendedName>
        <fullName evidence="2">Transposase</fullName>
    </recommendedName>
</protein>